<proteinExistence type="predicted"/>
<keyword evidence="2" id="KW-1133">Transmembrane helix</keyword>
<evidence type="ECO:0000313" key="3">
    <source>
        <dbReference type="EMBL" id="RAJ22051.1"/>
    </source>
</evidence>
<keyword evidence="2" id="KW-0812">Transmembrane</keyword>
<keyword evidence="4" id="KW-1185">Reference proteome</keyword>
<dbReference type="OrthoDB" id="9812349at2"/>
<evidence type="ECO:0000256" key="1">
    <source>
        <dbReference type="SAM" id="MobiDB-lite"/>
    </source>
</evidence>
<dbReference type="InterPro" id="IPR008523">
    <property type="entry name" value="DUF805"/>
</dbReference>
<dbReference type="Proteomes" id="UP000248987">
    <property type="component" value="Unassembled WGS sequence"/>
</dbReference>
<dbReference type="PANTHER" id="PTHR34980">
    <property type="entry name" value="INNER MEMBRANE PROTEIN-RELATED-RELATED"/>
    <property type="match status" value="1"/>
</dbReference>
<dbReference type="AlphaFoldDB" id="A0A1A7R6S3"/>
<comment type="caution">
    <text evidence="3">The sequence shown here is derived from an EMBL/GenBank/DDBJ whole genome shotgun (WGS) entry which is preliminary data.</text>
</comment>
<evidence type="ECO:0000256" key="2">
    <source>
        <dbReference type="SAM" id="Phobius"/>
    </source>
</evidence>
<reference evidence="3 4" key="1">
    <citation type="submission" date="2018-06" db="EMBL/GenBank/DDBJ databases">
        <title>Genomic Encyclopedia of Archaeal and Bacterial Type Strains, Phase II (KMG-II): from individual species to whole genera.</title>
        <authorList>
            <person name="Goeker M."/>
        </authorList>
    </citation>
    <scope>NUCLEOTIDE SEQUENCE [LARGE SCALE GENOMIC DNA]</scope>
    <source>
        <strain evidence="3 4">DSM 12408</strain>
    </source>
</reference>
<dbReference type="EMBL" id="QLLQ01000011">
    <property type="protein sequence ID" value="RAJ22051.1"/>
    <property type="molecule type" value="Genomic_DNA"/>
</dbReference>
<keyword evidence="2" id="KW-0472">Membrane</keyword>
<feature type="compositionally biased region" description="Polar residues" evidence="1">
    <location>
        <begin position="110"/>
        <end position="125"/>
    </location>
</feature>
<evidence type="ECO:0000313" key="4">
    <source>
        <dbReference type="Proteomes" id="UP000248987"/>
    </source>
</evidence>
<gene>
    <name evidence="3" type="ORF">LX77_02709</name>
</gene>
<feature type="transmembrane region" description="Helical" evidence="2">
    <location>
        <begin position="24"/>
        <end position="45"/>
    </location>
</feature>
<feature type="transmembrane region" description="Helical" evidence="2">
    <location>
        <begin position="51"/>
        <end position="72"/>
    </location>
</feature>
<organism evidence="3 4">
    <name type="scientific">Gelidibacter algens</name>
    <dbReference type="NCBI Taxonomy" id="49280"/>
    <lineage>
        <taxon>Bacteria</taxon>
        <taxon>Pseudomonadati</taxon>
        <taxon>Bacteroidota</taxon>
        <taxon>Flavobacteriia</taxon>
        <taxon>Flavobacteriales</taxon>
        <taxon>Flavobacteriaceae</taxon>
        <taxon>Gelidibacter</taxon>
    </lineage>
</organism>
<dbReference type="GO" id="GO:0005886">
    <property type="term" value="C:plasma membrane"/>
    <property type="evidence" value="ECO:0007669"/>
    <property type="project" value="TreeGrafter"/>
</dbReference>
<sequence length="136" mass="15923">MDWFLDAFKYKYVDFSGRARRTEYWMFMLFHVPFIFILAFLSGMMDEAEWMNIPMFLLVIYFLMSFLPALAITIRRLHDTGKSGWFYLLAIIPYVGGIILLIFTVQDSESTTNKWGPNPKTPNTDEINEIGKPLSD</sequence>
<protein>
    <submittedName>
        <fullName evidence="3">Uncharacterized membrane protein YhaH (DUF805 family)</fullName>
    </submittedName>
</protein>
<dbReference type="PANTHER" id="PTHR34980:SF2">
    <property type="entry name" value="INNER MEMBRANE PROTEIN YHAH-RELATED"/>
    <property type="match status" value="1"/>
</dbReference>
<dbReference type="Pfam" id="PF05656">
    <property type="entry name" value="DUF805"/>
    <property type="match status" value="1"/>
</dbReference>
<feature type="transmembrane region" description="Helical" evidence="2">
    <location>
        <begin position="84"/>
        <end position="105"/>
    </location>
</feature>
<accession>A0A1A7R6S3</accession>
<name>A0A1A7R6S3_9FLAO</name>
<dbReference type="RefSeq" id="WP_066429553.1">
    <property type="nucleotide sequence ID" value="NZ_LZRN01000001.1"/>
</dbReference>
<feature type="region of interest" description="Disordered" evidence="1">
    <location>
        <begin position="110"/>
        <end position="136"/>
    </location>
</feature>